<evidence type="ECO:0000313" key="4">
    <source>
        <dbReference type="Proteomes" id="UP000261560"/>
    </source>
</evidence>
<accession>A0A3B3BJV6</accession>
<keyword evidence="4" id="KW-1185">Reference proteome</keyword>
<dbReference type="PANTHER" id="PTHR18870:SF10">
    <property type="entry name" value="PROTEIN FAM184A"/>
    <property type="match status" value="1"/>
</dbReference>
<sequence>VSADLNVAHQRETQILLADFNKAQEVLKDKISALQILLEGTEEKLRNRESRPEDLHLIAELREMVSEREALVKKLVDDKKFYQLELVNRETSFNKVFNSSANVGVINPLIKVSPQCPAHRAALFSVFLLSMFLRVPLKVHGPEALNCRSESRQIRFFLLRRSSLQRTFDPQRSNPLLEKT</sequence>
<evidence type="ECO:0008006" key="5">
    <source>
        <dbReference type="Google" id="ProtNLM"/>
    </source>
</evidence>
<dbReference type="Proteomes" id="UP000261560">
    <property type="component" value="Unplaced"/>
</dbReference>
<feature type="coiled-coil region" evidence="2">
    <location>
        <begin position="24"/>
        <end position="51"/>
    </location>
</feature>
<reference evidence="3" key="1">
    <citation type="submission" date="2025-08" db="UniProtKB">
        <authorList>
            <consortium name="Ensembl"/>
        </authorList>
    </citation>
    <scope>IDENTIFICATION</scope>
</reference>
<organism evidence="3 4">
    <name type="scientific">Oryzias melastigma</name>
    <name type="common">Marine medaka</name>
    <dbReference type="NCBI Taxonomy" id="30732"/>
    <lineage>
        <taxon>Eukaryota</taxon>
        <taxon>Metazoa</taxon>
        <taxon>Chordata</taxon>
        <taxon>Craniata</taxon>
        <taxon>Vertebrata</taxon>
        <taxon>Euteleostomi</taxon>
        <taxon>Actinopterygii</taxon>
        <taxon>Neopterygii</taxon>
        <taxon>Teleostei</taxon>
        <taxon>Neoteleostei</taxon>
        <taxon>Acanthomorphata</taxon>
        <taxon>Ovalentaria</taxon>
        <taxon>Atherinomorphae</taxon>
        <taxon>Beloniformes</taxon>
        <taxon>Adrianichthyidae</taxon>
        <taxon>Oryziinae</taxon>
        <taxon>Oryzias</taxon>
    </lineage>
</organism>
<dbReference type="GeneTree" id="ENSGT00530000063669"/>
<protein>
    <recommendedName>
        <fullName evidence="5">Family with sequence similarity 184 member A</fullName>
    </recommendedName>
</protein>
<dbReference type="Ensembl" id="ENSOMET00000007682.1">
    <property type="protein sequence ID" value="ENSOMEP00000005323.1"/>
    <property type="gene ID" value="ENSOMEG00000006315.1"/>
</dbReference>
<reference evidence="3" key="2">
    <citation type="submission" date="2025-09" db="UniProtKB">
        <authorList>
            <consortium name="Ensembl"/>
        </authorList>
    </citation>
    <scope>IDENTIFICATION</scope>
</reference>
<dbReference type="PANTHER" id="PTHR18870">
    <property type="entry name" value="PROTEIN TAG-278-RELATED"/>
    <property type="match status" value="1"/>
</dbReference>
<evidence type="ECO:0000256" key="1">
    <source>
        <dbReference type="ARBA" id="ARBA00023054"/>
    </source>
</evidence>
<evidence type="ECO:0000313" key="3">
    <source>
        <dbReference type="Ensembl" id="ENSOMEP00000005323.1"/>
    </source>
</evidence>
<dbReference type="AlphaFoldDB" id="A0A3B3BJV6"/>
<keyword evidence="1 2" id="KW-0175">Coiled coil</keyword>
<proteinExistence type="predicted"/>
<name>A0A3B3BJV6_ORYME</name>
<evidence type="ECO:0000256" key="2">
    <source>
        <dbReference type="SAM" id="Coils"/>
    </source>
</evidence>